<evidence type="ECO:0000313" key="1">
    <source>
        <dbReference type="EMBL" id="KAF9873153.1"/>
    </source>
</evidence>
<dbReference type="RefSeq" id="XP_038742614.1">
    <property type="nucleotide sequence ID" value="XM_038892031.1"/>
</dbReference>
<organism evidence="1 2">
    <name type="scientific">Colletotrichum karsti</name>
    <dbReference type="NCBI Taxonomy" id="1095194"/>
    <lineage>
        <taxon>Eukaryota</taxon>
        <taxon>Fungi</taxon>
        <taxon>Dikarya</taxon>
        <taxon>Ascomycota</taxon>
        <taxon>Pezizomycotina</taxon>
        <taxon>Sordariomycetes</taxon>
        <taxon>Hypocreomycetidae</taxon>
        <taxon>Glomerellales</taxon>
        <taxon>Glomerellaceae</taxon>
        <taxon>Colletotrichum</taxon>
        <taxon>Colletotrichum boninense species complex</taxon>
    </lineage>
</organism>
<comment type="caution">
    <text evidence="1">The sequence shown here is derived from an EMBL/GenBank/DDBJ whole genome shotgun (WGS) entry which is preliminary data.</text>
</comment>
<reference evidence="1" key="1">
    <citation type="submission" date="2020-03" db="EMBL/GenBank/DDBJ databases">
        <authorList>
            <person name="He L."/>
        </authorList>
    </citation>
    <scope>NUCLEOTIDE SEQUENCE</scope>
    <source>
        <strain evidence="1">CkLH20</strain>
    </source>
</reference>
<name>A0A9P6HYG1_9PEZI</name>
<reference evidence="1" key="2">
    <citation type="submission" date="2020-11" db="EMBL/GenBank/DDBJ databases">
        <title>Whole genome sequencing of Colletotrichum sp.</title>
        <authorList>
            <person name="Li H."/>
        </authorList>
    </citation>
    <scope>NUCLEOTIDE SEQUENCE</scope>
    <source>
        <strain evidence="1">CkLH20</strain>
    </source>
</reference>
<protein>
    <submittedName>
        <fullName evidence="1">Uncharacterized protein</fullName>
    </submittedName>
</protein>
<dbReference type="GeneID" id="62165105"/>
<proteinExistence type="predicted"/>
<dbReference type="AlphaFoldDB" id="A0A9P6HYG1"/>
<evidence type="ECO:0000313" key="2">
    <source>
        <dbReference type="Proteomes" id="UP000781932"/>
    </source>
</evidence>
<keyword evidence="2" id="KW-1185">Reference proteome</keyword>
<dbReference type="EMBL" id="JAATWM020000033">
    <property type="protein sequence ID" value="KAF9873153.1"/>
    <property type="molecule type" value="Genomic_DNA"/>
</dbReference>
<accession>A0A9P6HYG1</accession>
<gene>
    <name evidence="1" type="ORF">CkaCkLH20_09316</name>
</gene>
<sequence length="235" mass="26632">MASNNSSELPALAHLQALRSTTDTEIARFQAGLDLHADMSRLMISTFESGELTQEKLATLTSQKDEICKLLFDRFSDVRKAVRVLSGMLFAFISKSERATDRDQKLLRETLARKLMLWDFLEGLQVIHPGGGLAEIDGERQKWRSGMVQNPVTEAKESMEAMKKTAMKKADRQMDTGHEFVPYKDEPEGETNEGDTLVCWDFQEYDPKLDGHSPFTATKGEKVRLDEEENLIDLE</sequence>
<dbReference type="Proteomes" id="UP000781932">
    <property type="component" value="Unassembled WGS sequence"/>
</dbReference>